<reference evidence="2" key="1">
    <citation type="journal article" date="2010" name="Nat. Biotechnol.">
        <title>Draft genome sequence of the oilseed species Ricinus communis.</title>
        <authorList>
            <person name="Chan A.P."/>
            <person name="Crabtree J."/>
            <person name="Zhao Q."/>
            <person name="Lorenzi H."/>
            <person name="Orvis J."/>
            <person name="Puiu D."/>
            <person name="Melake-Berhan A."/>
            <person name="Jones K.M."/>
            <person name="Redman J."/>
            <person name="Chen G."/>
            <person name="Cahoon E.B."/>
            <person name="Gedil M."/>
            <person name="Stanke M."/>
            <person name="Haas B.J."/>
            <person name="Wortman J.R."/>
            <person name="Fraser-Liggett C.M."/>
            <person name="Ravel J."/>
            <person name="Rabinowicz P.D."/>
        </authorList>
    </citation>
    <scope>NUCLEOTIDE SEQUENCE [LARGE SCALE GENOMIC DNA]</scope>
    <source>
        <strain evidence="2">cv. Hale</strain>
    </source>
</reference>
<dbReference type="EMBL" id="EQ973986">
    <property type="protein sequence ID" value="EEF36196.1"/>
    <property type="molecule type" value="Genomic_DNA"/>
</dbReference>
<proteinExistence type="predicted"/>
<evidence type="ECO:0000313" key="1">
    <source>
        <dbReference type="EMBL" id="EEF36196.1"/>
    </source>
</evidence>
<dbReference type="InParanoid" id="B9SJM3"/>
<sequence>MENRFIIPGLWHYANIKALTLLNTTLNKIEDWVNRMHNSIMLRFWPSQMTQKLETITTIRSCCRRATKKKMIQCFKSQSKVATNGRQKCELSSVFAKQADFQSSSKGCHPTNCYSRNSRFFKKSEMQNFEPSMQA</sequence>
<dbReference type="AlphaFoldDB" id="B9SJM3"/>
<organism evidence="1 2">
    <name type="scientific">Ricinus communis</name>
    <name type="common">Castor bean</name>
    <dbReference type="NCBI Taxonomy" id="3988"/>
    <lineage>
        <taxon>Eukaryota</taxon>
        <taxon>Viridiplantae</taxon>
        <taxon>Streptophyta</taxon>
        <taxon>Embryophyta</taxon>
        <taxon>Tracheophyta</taxon>
        <taxon>Spermatophyta</taxon>
        <taxon>Magnoliopsida</taxon>
        <taxon>eudicotyledons</taxon>
        <taxon>Gunneridae</taxon>
        <taxon>Pentapetalae</taxon>
        <taxon>rosids</taxon>
        <taxon>fabids</taxon>
        <taxon>Malpighiales</taxon>
        <taxon>Euphorbiaceae</taxon>
        <taxon>Acalyphoideae</taxon>
        <taxon>Acalypheae</taxon>
        <taxon>Ricinus</taxon>
    </lineage>
</organism>
<name>B9SJM3_RICCO</name>
<keyword evidence="2" id="KW-1185">Reference proteome</keyword>
<gene>
    <name evidence="1" type="ORF">RCOM_0764550</name>
</gene>
<protein>
    <submittedName>
        <fullName evidence="1">Uncharacterized protein</fullName>
    </submittedName>
</protein>
<dbReference type="Proteomes" id="UP000008311">
    <property type="component" value="Unassembled WGS sequence"/>
</dbReference>
<accession>B9SJM3</accession>
<evidence type="ECO:0000313" key="2">
    <source>
        <dbReference type="Proteomes" id="UP000008311"/>
    </source>
</evidence>